<organism evidence="5 6">
    <name type="scientific">Niveibacterium umoris</name>
    <dbReference type="NCBI Taxonomy" id="1193620"/>
    <lineage>
        <taxon>Bacteria</taxon>
        <taxon>Pseudomonadati</taxon>
        <taxon>Pseudomonadota</taxon>
        <taxon>Betaproteobacteria</taxon>
        <taxon>Rhodocyclales</taxon>
        <taxon>Rhodocyclaceae</taxon>
        <taxon>Niveibacterium</taxon>
    </lineage>
</organism>
<dbReference type="InterPro" id="IPR011256">
    <property type="entry name" value="Reg_factor_effector_dom_sf"/>
</dbReference>
<sequence>MSTACTDNLPAADSLARRMNRVLDFIESGLGGNLSLATLAEIAAYSPCHFQRVFQGWTGESPNAYVRRRRLENGASRLRYDRSATVGDIALGVGFATAESFAHAFRKHFGMSASAWRALREDDALLNSEPRDRLPTLLVREFAPIDIAYVRVTGAYDAVIEPAWRRFMVWVEAAGLGGQPLIGIGVDDPGISPSNRCRYDLCVVLPPGWREGSARVARRRLLGGLYACSPFDGPRSALGAHWGRLLVHWLPASGLRLGDGHFLEVISPDARPDDPARLACELRMPVQR</sequence>
<evidence type="ECO:0000256" key="2">
    <source>
        <dbReference type="ARBA" id="ARBA00023125"/>
    </source>
</evidence>
<keyword evidence="3" id="KW-0804">Transcription</keyword>
<feature type="domain" description="HTH araC/xylS-type" evidence="4">
    <location>
        <begin position="20"/>
        <end position="119"/>
    </location>
</feature>
<dbReference type="PANTHER" id="PTHR40055:SF1">
    <property type="entry name" value="TRANSCRIPTIONAL REGULATOR YGIV-RELATED"/>
    <property type="match status" value="1"/>
</dbReference>
<dbReference type="InterPro" id="IPR050908">
    <property type="entry name" value="SmbC-like"/>
</dbReference>
<evidence type="ECO:0000313" key="5">
    <source>
        <dbReference type="EMBL" id="MBB4014856.1"/>
    </source>
</evidence>
<dbReference type="RefSeq" id="WP_183638243.1">
    <property type="nucleotide sequence ID" value="NZ_BAABLE010000024.1"/>
</dbReference>
<dbReference type="SMART" id="SM00871">
    <property type="entry name" value="AraC_E_bind"/>
    <property type="match status" value="1"/>
</dbReference>
<proteinExistence type="predicted"/>
<dbReference type="Pfam" id="PF06445">
    <property type="entry name" value="GyrI-like"/>
    <property type="match status" value="1"/>
</dbReference>
<dbReference type="InterPro" id="IPR018060">
    <property type="entry name" value="HTH_AraC"/>
</dbReference>
<dbReference type="InterPro" id="IPR029442">
    <property type="entry name" value="GyrI-like"/>
</dbReference>
<name>A0A840BVN3_9RHOO</name>
<evidence type="ECO:0000313" key="6">
    <source>
        <dbReference type="Proteomes" id="UP000561045"/>
    </source>
</evidence>
<dbReference type="GO" id="GO:0043565">
    <property type="term" value="F:sequence-specific DNA binding"/>
    <property type="evidence" value="ECO:0007669"/>
    <property type="project" value="InterPro"/>
</dbReference>
<dbReference type="SMART" id="SM00342">
    <property type="entry name" value="HTH_ARAC"/>
    <property type="match status" value="1"/>
</dbReference>
<dbReference type="Gene3D" id="3.20.80.10">
    <property type="entry name" value="Regulatory factor, effector binding domain"/>
    <property type="match status" value="1"/>
</dbReference>
<dbReference type="InterPro" id="IPR010499">
    <property type="entry name" value="AraC_E-bd"/>
</dbReference>
<gene>
    <name evidence="5" type="ORF">GGR36_004213</name>
</gene>
<dbReference type="SUPFAM" id="SSF55136">
    <property type="entry name" value="Probable bacterial effector-binding domain"/>
    <property type="match status" value="1"/>
</dbReference>
<dbReference type="PANTHER" id="PTHR40055">
    <property type="entry name" value="TRANSCRIPTIONAL REGULATOR YGIV-RELATED"/>
    <property type="match status" value="1"/>
</dbReference>
<dbReference type="Pfam" id="PF12833">
    <property type="entry name" value="HTH_18"/>
    <property type="match status" value="1"/>
</dbReference>
<evidence type="ECO:0000259" key="4">
    <source>
        <dbReference type="PROSITE" id="PS01124"/>
    </source>
</evidence>
<dbReference type="InterPro" id="IPR009057">
    <property type="entry name" value="Homeodomain-like_sf"/>
</dbReference>
<evidence type="ECO:0000256" key="1">
    <source>
        <dbReference type="ARBA" id="ARBA00023015"/>
    </source>
</evidence>
<keyword evidence="6" id="KW-1185">Reference proteome</keyword>
<dbReference type="InterPro" id="IPR018062">
    <property type="entry name" value="HTH_AraC-typ_CS"/>
</dbReference>
<dbReference type="PROSITE" id="PS00041">
    <property type="entry name" value="HTH_ARAC_FAMILY_1"/>
    <property type="match status" value="1"/>
</dbReference>
<protein>
    <submittedName>
        <fullName evidence="5">AraC family transcriptional regulator</fullName>
    </submittedName>
</protein>
<dbReference type="PROSITE" id="PS01124">
    <property type="entry name" value="HTH_ARAC_FAMILY_2"/>
    <property type="match status" value="1"/>
</dbReference>
<dbReference type="Proteomes" id="UP000561045">
    <property type="component" value="Unassembled WGS sequence"/>
</dbReference>
<accession>A0A840BVN3</accession>
<dbReference type="SUPFAM" id="SSF46689">
    <property type="entry name" value="Homeodomain-like"/>
    <property type="match status" value="2"/>
</dbReference>
<dbReference type="GO" id="GO:0003700">
    <property type="term" value="F:DNA-binding transcription factor activity"/>
    <property type="evidence" value="ECO:0007669"/>
    <property type="project" value="InterPro"/>
</dbReference>
<keyword evidence="1" id="KW-0805">Transcription regulation</keyword>
<keyword evidence="2" id="KW-0238">DNA-binding</keyword>
<dbReference type="EMBL" id="JACIET010000004">
    <property type="protein sequence ID" value="MBB4014856.1"/>
    <property type="molecule type" value="Genomic_DNA"/>
</dbReference>
<comment type="caution">
    <text evidence="5">The sequence shown here is derived from an EMBL/GenBank/DDBJ whole genome shotgun (WGS) entry which is preliminary data.</text>
</comment>
<reference evidence="5 6" key="1">
    <citation type="submission" date="2020-08" db="EMBL/GenBank/DDBJ databases">
        <title>Genomic Encyclopedia of Type Strains, Phase IV (KMG-IV): sequencing the most valuable type-strain genomes for metagenomic binning, comparative biology and taxonomic classification.</title>
        <authorList>
            <person name="Goeker M."/>
        </authorList>
    </citation>
    <scope>NUCLEOTIDE SEQUENCE [LARGE SCALE GENOMIC DNA]</scope>
    <source>
        <strain evidence="5 6">DSM 106739</strain>
    </source>
</reference>
<dbReference type="AlphaFoldDB" id="A0A840BVN3"/>
<dbReference type="Gene3D" id="1.10.10.60">
    <property type="entry name" value="Homeodomain-like"/>
    <property type="match status" value="2"/>
</dbReference>
<evidence type="ECO:0000256" key="3">
    <source>
        <dbReference type="ARBA" id="ARBA00023163"/>
    </source>
</evidence>